<proteinExistence type="predicted"/>
<reference evidence="1 2" key="1">
    <citation type="submission" date="2016-02" db="EMBL/GenBank/DDBJ databases">
        <title>Genome analysis of coral dinoflagellate symbionts highlights evolutionary adaptations to a symbiotic lifestyle.</title>
        <authorList>
            <person name="Aranda M."/>
            <person name="Li Y."/>
            <person name="Liew Y.J."/>
            <person name="Baumgarten S."/>
            <person name="Simakov O."/>
            <person name="Wilson M."/>
            <person name="Piel J."/>
            <person name="Ashoor H."/>
            <person name="Bougouffa S."/>
            <person name="Bajic V.B."/>
            <person name="Ryu T."/>
            <person name="Ravasi T."/>
            <person name="Bayer T."/>
            <person name="Micklem G."/>
            <person name="Kim H."/>
            <person name="Bhak J."/>
            <person name="Lajeunesse T.C."/>
            <person name="Voolstra C.R."/>
        </authorList>
    </citation>
    <scope>NUCLEOTIDE SEQUENCE [LARGE SCALE GENOMIC DNA]</scope>
    <source>
        <strain evidence="1 2">CCMP2467</strain>
    </source>
</reference>
<dbReference type="Gene3D" id="1.10.510.10">
    <property type="entry name" value="Transferase(Phosphotransferase) domain 1"/>
    <property type="match status" value="1"/>
</dbReference>
<accession>A0A1Q9CWY0</accession>
<evidence type="ECO:0000313" key="2">
    <source>
        <dbReference type="Proteomes" id="UP000186817"/>
    </source>
</evidence>
<dbReference type="PANTHER" id="PTHR11909">
    <property type="entry name" value="CASEIN KINASE-RELATED"/>
    <property type="match status" value="1"/>
</dbReference>
<dbReference type="Gene3D" id="3.40.50.150">
    <property type="entry name" value="Vaccinia Virus protein VP39"/>
    <property type="match status" value="1"/>
</dbReference>
<keyword evidence="1" id="KW-0808">Transferase</keyword>
<dbReference type="EMBL" id="LSRX01000860">
    <property type="protein sequence ID" value="OLP87431.1"/>
    <property type="molecule type" value="Genomic_DNA"/>
</dbReference>
<dbReference type="OrthoDB" id="4418812at2759"/>
<name>A0A1Q9CWY0_SYMMI</name>
<keyword evidence="1" id="KW-0418">Kinase</keyword>
<dbReference type="InterPro" id="IPR011009">
    <property type="entry name" value="Kinase-like_dom_sf"/>
</dbReference>
<dbReference type="SUPFAM" id="SSF56112">
    <property type="entry name" value="Protein kinase-like (PK-like)"/>
    <property type="match status" value="1"/>
</dbReference>
<sequence length="238" mass="27345">MRQGIKAEGKHDKYAAIMEMKIKMTFTELCQGLPEEFATFLSYARHLAFDEDPDYRYMRWLFKSLYHREGFRNDGCFDWNVVRARPPSEVAERREARLRKMSVVASQPSDRAADDVVLSFRSRDGRAWQCTDEHRCATARYFEIQDESSQIISAQVDAKPGDMVMDYCAGSGGKALCIAPPMLNRGQVARSLCRNVPRPSVRVVAAPVWVHIAAGKMHHFFRESQQIWILPDLGMDHR</sequence>
<evidence type="ECO:0000313" key="1">
    <source>
        <dbReference type="EMBL" id="OLP87431.1"/>
    </source>
</evidence>
<comment type="caution">
    <text evidence="1">The sequence shown here is derived from an EMBL/GenBank/DDBJ whole genome shotgun (WGS) entry which is preliminary data.</text>
</comment>
<organism evidence="1 2">
    <name type="scientific">Symbiodinium microadriaticum</name>
    <name type="common">Dinoflagellate</name>
    <name type="synonym">Zooxanthella microadriatica</name>
    <dbReference type="NCBI Taxonomy" id="2951"/>
    <lineage>
        <taxon>Eukaryota</taxon>
        <taxon>Sar</taxon>
        <taxon>Alveolata</taxon>
        <taxon>Dinophyceae</taxon>
        <taxon>Suessiales</taxon>
        <taxon>Symbiodiniaceae</taxon>
        <taxon>Symbiodinium</taxon>
    </lineage>
</organism>
<dbReference type="InterPro" id="IPR029063">
    <property type="entry name" value="SAM-dependent_MTases_sf"/>
</dbReference>
<dbReference type="AlphaFoldDB" id="A0A1Q9CWY0"/>
<protein>
    <submittedName>
        <fullName evidence="1">Casein kinase I isoform epsilon</fullName>
    </submittedName>
</protein>
<dbReference type="GO" id="GO:0016301">
    <property type="term" value="F:kinase activity"/>
    <property type="evidence" value="ECO:0007669"/>
    <property type="project" value="UniProtKB-KW"/>
</dbReference>
<dbReference type="SUPFAM" id="SSF53335">
    <property type="entry name" value="S-adenosyl-L-methionine-dependent methyltransferases"/>
    <property type="match status" value="1"/>
</dbReference>
<gene>
    <name evidence="1" type="primary">Csnk1e</name>
    <name evidence="1" type="ORF">AK812_SmicGene31341</name>
</gene>
<dbReference type="Proteomes" id="UP000186817">
    <property type="component" value="Unassembled WGS sequence"/>
</dbReference>
<dbReference type="InterPro" id="IPR050235">
    <property type="entry name" value="CK1_Ser-Thr_kinase"/>
</dbReference>
<keyword evidence="2" id="KW-1185">Reference proteome</keyword>